<dbReference type="AlphaFoldDB" id="A0AAD5Q1Q5"/>
<dbReference type="Proteomes" id="UP001209570">
    <property type="component" value="Unassembled WGS sequence"/>
</dbReference>
<gene>
    <name evidence="3" type="ORF">P43SY_001837</name>
</gene>
<dbReference type="EMBL" id="JAKCXM010000729">
    <property type="protein sequence ID" value="KAJ0392072.1"/>
    <property type="molecule type" value="Genomic_DNA"/>
</dbReference>
<feature type="compositionally biased region" description="Basic and acidic residues" evidence="1">
    <location>
        <begin position="91"/>
        <end position="113"/>
    </location>
</feature>
<feature type="chain" id="PRO_5041896946" description="Secreted protein" evidence="2">
    <location>
        <begin position="25"/>
        <end position="170"/>
    </location>
</feature>
<organism evidence="3 4">
    <name type="scientific">Pythium insidiosum</name>
    <name type="common">Pythiosis disease agent</name>
    <dbReference type="NCBI Taxonomy" id="114742"/>
    <lineage>
        <taxon>Eukaryota</taxon>
        <taxon>Sar</taxon>
        <taxon>Stramenopiles</taxon>
        <taxon>Oomycota</taxon>
        <taxon>Peronosporomycetes</taxon>
        <taxon>Pythiales</taxon>
        <taxon>Pythiaceae</taxon>
        <taxon>Pythium</taxon>
    </lineage>
</organism>
<proteinExistence type="predicted"/>
<reference evidence="3" key="1">
    <citation type="submission" date="2021-12" db="EMBL/GenBank/DDBJ databases">
        <title>Prjna785345.</title>
        <authorList>
            <person name="Rujirawat T."/>
            <person name="Krajaejun T."/>
        </authorList>
    </citation>
    <scope>NUCLEOTIDE SEQUENCE</scope>
    <source>
        <strain evidence="3">Pi057C3</strain>
    </source>
</reference>
<evidence type="ECO:0000256" key="2">
    <source>
        <dbReference type="SAM" id="SignalP"/>
    </source>
</evidence>
<evidence type="ECO:0008006" key="5">
    <source>
        <dbReference type="Google" id="ProtNLM"/>
    </source>
</evidence>
<evidence type="ECO:0000313" key="3">
    <source>
        <dbReference type="EMBL" id="KAJ0392072.1"/>
    </source>
</evidence>
<evidence type="ECO:0000313" key="4">
    <source>
        <dbReference type="Proteomes" id="UP001209570"/>
    </source>
</evidence>
<evidence type="ECO:0000256" key="1">
    <source>
        <dbReference type="SAM" id="MobiDB-lite"/>
    </source>
</evidence>
<accession>A0AAD5Q1Q5</accession>
<name>A0AAD5Q1Q5_PYTIN</name>
<protein>
    <recommendedName>
        <fullName evidence="5">Secreted protein</fullName>
    </recommendedName>
</protein>
<keyword evidence="4" id="KW-1185">Reference proteome</keyword>
<feature type="signal peptide" evidence="2">
    <location>
        <begin position="1"/>
        <end position="24"/>
    </location>
</feature>
<feature type="region of interest" description="Disordered" evidence="1">
    <location>
        <begin position="84"/>
        <end position="113"/>
    </location>
</feature>
<sequence length="170" mass="19037">MGYRRRPYMLLGWVMCLTCLVTMASMDPGKPHWVKAEYASKYSKVANKDALGPEITNPRENISSSGNEAYTSLSKVRHSVGLCRPTRRDKRAHDDDDHGDCDHHGGDNHEDLDKPLEQMKLSTYTADQPLASAMQCVYKSLKKMGPGDEGIVFTWLLAGQRRPVANARTL</sequence>
<keyword evidence="2" id="KW-0732">Signal</keyword>
<comment type="caution">
    <text evidence="3">The sequence shown here is derived from an EMBL/GenBank/DDBJ whole genome shotgun (WGS) entry which is preliminary data.</text>
</comment>